<dbReference type="PANTHER" id="PTHR43591">
    <property type="entry name" value="METHYLTRANSFERASE"/>
    <property type="match status" value="1"/>
</dbReference>
<feature type="domain" description="Methyltransferase type 11" evidence="1">
    <location>
        <begin position="43"/>
        <end position="134"/>
    </location>
</feature>
<dbReference type="CDD" id="cd02440">
    <property type="entry name" value="AdoMet_MTases"/>
    <property type="match status" value="1"/>
</dbReference>
<organism evidence="2">
    <name type="scientific">Ignavibacterium album</name>
    <dbReference type="NCBI Taxonomy" id="591197"/>
    <lineage>
        <taxon>Bacteria</taxon>
        <taxon>Pseudomonadati</taxon>
        <taxon>Ignavibacteriota</taxon>
        <taxon>Ignavibacteria</taxon>
        <taxon>Ignavibacteriales</taxon>
        <taxon>Ignavibacteriaceae</taxon>
        <taxon>Ignavibacterium</taxon>
    </lineage>
</organism>
<dbReference type="SUPFAM" id="SSF53335">
    <property type="entry name" value="S-adenosyl-L-methionine-dependent methyltransferases"/>
    <property type="match status" value="1"/>
</dbReference>
<dbReference type="InterPro" id="IPR013216">
    <property type="entry name" value="Methyltransf_11"/>
</dbReference>
<dbReference type="PANTHER" id="PTHR43591:SF24">
    <property type="entry name" value="2-METHOXY-6-POLYPRENYL-1,4-BENZOQUINOL METHYLASE, MITOCHONDRIAL"/>
    <property type="match status" value="1"/>
</dbReference>
<dbReference type="GO" id="GO:0032259">
    <property type="term" value="P:methylation"/>
    <property type="evidence" value="ECO:0007669"/>
    <property type="project" value="UniProtKB-KW"/>
</dbReference>
<reference evidence="2" key="1">
    <citation type="journal article" date="2020" name="mSystems">
        <title>Genome- and Community-Level Interaction Insights into Carbon Utilization and Element Cycling Functions of Hydrothermarchaeota in Hydrothermal Sediment.</title>
        <authorList>
            <person name="Zhou Z."/>
            <person name="Liu Y."/>
            <person name="Xu W."/>
            <person name="Pan J."/>
            <person name="Luo Z.H."/>
            <person name="Li M."/>
        </authorList>
    </citation>
    <scope>NUCLEOTIDE SEQUENCE [LARGE SCALE GENOMIC DNA]</scope>
    <source>
        <strain evidence="2">SpSt-479</strain>
    </source>
</reference>
<gene>
    <name evidence="2" type="ORF">ENS31_14515</name>
</gene>
<dbReference type="Gene3D" id="3.40.50.150">
    <property type="entry name" value="Vaccinia Virus protein VP39"/>
    <property type="match status" value="1"/>
</dbReference>
<dbReference type="AlphaFoldDB" id="A0A7V2ZMI1"/>
<evidence type="ECO:0000313" key="2">
    <source>
        <dbReference type="EMBL" id="HFI92729.1"/>
    </source>
</evidence>
<protein>
    <submittedName>
        <fullName evidence="2">Class I SAM-dependent methyltransferase</fullName>
    </submittedName>
</protein>
<accession>A0A7V2ZMI1</accession>
<comment type="caution">
    <text evidence="2">The sequence shown here is derived from an EMBL/GenBank/DDBJ whole genome shotgun (WGS) entry which is preliminary data.</text>
</comment>
<dbReference type="InterPro" id="IPR029063">
    <property type="entry name" value="SAM-dependent_MTases_sf"/>
</dbReference>
<dbReference type="EMBL" id="DSUJ01000011">
    <property type="protein sequence ID" value="HFI92729.1"/>
    <property type="molecule type" value="Genomic_DNA"/>
</dbReference>
<proteinExistence type="predicted"/>
<keyword evidence="2" id="KW-0489">Methyltransferase</keyword>
<dbReference type="Pfam" id="PF08241">
    <property type="entry name" value="Methyltransf_11"/>
    <property type="match status" value="1"/>
</dbReference>
<sequence length="253" mass="29749">MEIKTNYNRIASFYDERYSVNYLNRVEASLLSIAAEKNISSILEAGCGTGRWLKSLEQLNKKMYGLDYSLEMLKIANREKSDFNLINTDAVRLPFLKKSFDMIFCINAIHHFTDKEKFFSEANDSLKENGILCIYGVDPHIDRGWYVYDYFENVYENDLKRFPSLKETKKLCEMFGFKLEQQSVVEEVYSERTGDEIFSDPFLRKNMNSQLANLSDEEYQKGINLIKKKILLEPDTKFITDIKFYLTKARKDH</sequence>
<dbReference type="GO" id="GO:0008757">
    <property type="term" value="F:S-adenosylmethionine-dependent methyltransferase activity"/>
    <property type="evidence" value="ECO:0007669"/>
    <property type="project" value="InterPro"/>
</dbReference>
<name>A0A7V2ZMI1_9BACT</name>
<keyword evidence="2" id="KW-0808">Transferase</keyword>
<evidence type="ECO:0000259" key="1">
    <source>
        <dbReference type="Pfam" id="PF08241"/>
    </source>
</evidence>